<gene>
    <name evidence="2" type="ORF">E5225_15385</name>
</gene>
<dbReference type="AlphaFoldDB" id="A0A4P7SKK1"/>
<keyword evidence="2" id="KW-0540">Nuclease</keyword>
<keyword evidence="2" id="KW-0378">Hydrolase</keyword>
<dbReference type="InterPro" id="IPR014833">
    <property type="entry name" value="TnsA_N"/>
</dbReference>
<keyword evidence="2" id="KW-0255">Endonuclease</keyword>
<dbReference type="InterPro" id="IPR048000">
    <property type="entry name" value="TnsA-like"/>
</dbReference>
<accession>A0A4P7SKK1</accession>
<evidence type="ECO:0000259" key="1">
    <source>
        <dbReference type="Pfam" id="PF08722"/>
    </source>
</evidence>
<keyword evidence="3" id="KW-1185">Reference proteome</keyword>
<organism evidence="2 3">
    <name type="scientific">Cellulomonas shaoxiangyii</name>
    <dbReference type="NCBI Taxonomy" id="2566013"/>
    <lineage>
        <taxon>Bacteria</taxon>
        <taxon>Bacillati</taxon>
        <taxon>Actinomycetota</taxon>
        <taxon>Actinomycetes</taxon>
        <taxon>Micrococcales</taxon>
        <taxon>Cellulomonadaceae</taxon>
        <taxon>Cellulomonas</taxon>
    </lineage>
</organism>
<dbReference type="Proteomes" id="UP000296469">
    <property type="component" value="Chromosome"/>
</dbReference>
<dbReference type="OrthoDB" id="3403133at2"/>
<evidence type="ECO:0000313" key="3">
    <source>
        <dbReference type="Proteomes" id="UP000296469"/>
    </source>
</evidence>
<evidence type="ECO:0000313" key="2">
    <source>
        <dbReference type="EMBL" id="QCB94732.1"/>
    </source>
</evidence>
<dbReference type="KEGG" id="celz:E5225_15385"/>
<feature type="domain" description="TnsA endonuclease N-terminal" evidence="1">
    <location>
        <begin position="155"/>
        <end position="228"/>
    </location>
</feature>
<name>A0A4P7SKK1_9CELL</name>
<sequence length="316" mass="34748">MSLLHSSLPPRGDGRQLGEAKLESDGLNYAGVTVVPMQCGGWRALWVWVRIGLVRFALACPVRVRRRVSVSARHPVHVGTAVTRAMYLTADGLEREAPLAGIDALEAVQGAPVRIPPSYAGQSNYPGLFWSSTMRAHVVYESRLELSWLWLADFDPDVVGIAAQPLYVVGDDAGRTRTRYPDFLCVMADGRVVVVDVKPEEMLKKPAVRESLDWTARVMQERGWEYLVWMGAPRTTLRNVRLLAAARRSALVGPSLIEAAVEACPPGGAALGHLEQELRRSLPGAARSAIFAALWWHRLGCDLSTPLDSRTWVTHA</sequence>
<dbReference type="GO" id="GO:0004519">
    <property type="term" value="F:endonuclease activity"/>
    <property type="evidence" value="ECO:0007669"/>
    <property type="project" value="UniProtKB-KW"/>
</dbReference>
<proteinExistence type="predicted"/>
<dbReference type="Pfam" id="PF08722">
    <property type="entry name" value="Tn7_TnsA-like_N"/>
    <property type="match status" value="1"/>
</dbReference>
<protein>
    <submittedName>
        <fullName evidence="2">TnsA-like heteromeric transposase endonuclease subunit</fullName>
    </submittedName>
</protein>
<reference evidence="2 3" key="1">
    <citation type="submission" date="2019-04" db="EMBL/GenBank/DDBJ databases">
        <title>Isolation and identification of Cellulomonas shaoxiangyii sp. Nov. isolated from feces of the Tibetan antelopes (Pantholops hodgsonii) in the Qinghai-Tibet plateau of China.</title>
        <authorList>
            <person name="Tian Z."/>
        </authorList>
    </citation>
    <scope>NUCLEOTIDE SEQUENCE [LARGE SCALE GENOMIC DNA]</scope>
    <source>
        <strain evidence="2 3">Z28</strain>
    </source>
</reference>
<dbReference type="EMBL" id="CP039291">
    <property type="protein sequence ID" value="QCB94732.1"/>
    <property type="molecule type" value="Genomic_DNA"/>
</dbReference>
<dbReference type="NCBIfam" id="NF033179">
    <property type="entry name" value="TnsA_like_Actin"/>
    <property type="match status" value="1"/>
</dbReference>